<organism evidence="2 3">
    <name type="scientific">Cudoniella acicularis</name>
    <dbReference type="NCBI Taxonomy" id="354080"/>
    <lineage>
        <taxon>Eukaryota</taxon>
        <taxon>Fungi</taxon>
        <taxon>Dikarya</taxon>
        <taxon>Ascomycota</taxon>
        <taxon>Pezizomycotina</taxon>
        <taxon>Leotiomycetes</taxon>
        <taxon>Helotiales</taxon>
        <taxon>Tricladiaceae</taxon>
        <taxon>Cudoniella</taxon>
    </lineage>
</organism>
<keyword evidence="1" id="KW-0732">Signal</keyword>
<feature type="signal peptide" evidence="1">
    <location>
        <begin position="1"/>
        <end position="20"/>
    </location>
</feature>
<accession>A0A8H4QFE5</accession>
<comment type="caution">
    <text evidence="2">The sequence shown here is derived from an EMBL/GenBank/DDBJ whole genome shotgun (WGS) entry which is preliminary data.</text>
</comment>
<reference evidence="2 3" key="1">
    <citation type="submission" date="2020-03" db="EMBL/GenBank/DDBJ databases">
        <title>Draft Genome Sequence of Cudoniella acicularis.</title>
        <authorList>
            <person name="Buettner E."/>
            <person name="Kellner H."/>
        </authorList>
    </citation>
    <scope>NUCLEOTIDE SEQUENCE [LARGE SCALE GENOMIC DNA]</scope>
    <source>
        <strain evidence="2 3">DSM 108380</strain>
    </source>
</reference>
<evidence type="ECO:0000313" key="2">
    <source>
        <dbReference type="EMBL" id="KAF4609412.1"/>
    </source>
</evidence>
<keyword evidence="3" id="KW-1185">Reference proteome</keyword>
<evidence type="ECO:0000256" key="1">
    <source>
        <dbReference type="SAM" id="SignalP"/>
    </source>
</evidence>
<protein>
    <submittedName>
        <fullName evidence="2">Uncharacterized protein</fullName>
    </submittedName>
</protein>
<dbReference type="AlphaFoldDB" id="A0A8H4QFE5"/>
<sequence length="88" mass="9634">MHGYTLSSYALAAFAITAYAAPVKVEVRRDEIIEARQPYVLDTKFSSGKVEVVDIGMPYVQQRAEEAASAAPKATIPADLPGWYMALR</sequence>
<dbReference type="EMBL" id="JAAMPI010002786">
    <property type="protein sequence ID" value="KAF4609412.1"/>
    <property type="molecule type" value="Genomic_DNA"/>
</dbReference>
<dbReference type="Proteomes" id="UP000566819">
    <property type="component" value="Unassembled WGS sequence"/>
</dbReference>
<feature type="chain" id="PRO_5034946179" evidence="1">
    <location>
        <begin position="21"/>
        <end position="88"/>
    </location>
</feature>
<name>A0A8H4QFE5_9HELO</name>
<gene>
    <name evidence="2" type="ORF">G7Y89_g15866</name>
</gene>
<evidence type="ECO:0000313" key="3">
    <source>
        <dbReference type="Proteomes" id="UP000566819"/>
    </source>
</evidence>
<proteinExistence type="predicted"/>